<dbReference type="InterPro" id="IPR000847">
    <property type="entry name" value="LysR_HTH_N"/>
</dbReference>
<dbReference type="CDD" id="cd08422">
    <property type="entry name" value="PBP2_CrgA_like"/>
    <property type="match status" value="1"/>
</dbReference>
<dbReference type="Gene3D" id="1.10.10.10">
    <property type="entry name" value="Winged helix-like DNA-binding domain superfamily/Winged helix DNA-binding domain"/>
    <property type="match status" value="1"/>
</dbReference>
<dbReference type="GO" id="GO:0003700">
    <property type="term" value="F:DNA-binding transcription factor activity"/>
    <property type="evidence" value="ECO:0007669"/>
    <property type="project" value="InterPro"/>
</dbReference>
<dbReference type="EMBL" id="OBML01000012">
    <property type="protein sequence ID" value="SOC22950.1"/>
    <property type="molecule type" value="Genomic_DNA"/>
</dbReference>
<dbReference type="RefSeq" id="WP_097176204.1">
    <property type="nucleotide sequence ID" value="NZ_OBML01000012.1"/>
</dbReference>
<dbReference type="SUPFAM" id="SSF46785">
    <property type="entry name" value="Winged helix' DNA-binding domain"/>
    <property type="match status" value="1"/>
</dbReference>
<reference evidence="6 7" key="1">
    <citation type="submission" date="2017-08" db="EMBL/GenBank/DDBJ databases">
        <authorList>
            <person name="de Groot N.N."/>
        </authorList>
    </citation>
    <scope>NUCLEOTIDE SEQUENCE [LARGE SCALE GENOMIC DNA]</scope>
    <source>
        <strain evidence="6 7">USBA 352</strain>
    </source>
</reference>
<evidence type="ECO:0000259" key="5">
    <source>
        <dbReference type="PROSITE" id="PS50931"/>
    </source>
</evidence>
<gene>
    <name evidence="6" type="ORF">SAMN05421512_112198</name>
</gene>
<dbReference type="InterPro" id="IPR005119">
    <property type="entry name" value="LysR_subst-bd"/>
</dbReference>
<evidence type="ECO:0000313" key="7">
    <source>
        <dbReference type="Proteomes" id="UP000219331"/>
    </source>
</evidence>
<evidence type="ECO:0000256" key="1">
    <source>
        <dbReference type="ARBA" id="ARBA00009437"/>
    </source>
</evidence>
<dbReference type="PANTHER" id="PTHR30537:SF5">
    <property type="entry name" value="HTH-TYPE TRANSCRIPTIONAL ACTIVATOR TTDR-RELATED"/>
    <property type="match status" value="1"/>
</dbReference>
<comment type="similarity">
    <text evidence="1">Belongs to the LysR transcriptional regulatory family.</text>
</comment>
<dbReference type="GO" id="GO:0043565">
    <property type="term" value="F:sequence-specific DNA binding"/>
    <property type="evidence" value="ECO:0007669"/>
    <property type="project" value="TreeGrafter"/>
</dbReference>
<evidence type="ECO:0000256" key="3">
    <source>
        <dbReference type="ARBA" id="ARBA00023125"/>
    </source>
</evidence>
<evidence type="ECO:0000256" key="4">
    <source>
        <dbReference type="ARBA" id="ARBA00023163"/>
    </source>
</evidence>
<dbReference type="InterPro" id="IPR036388">
    <property type="entry name" value="WH-like_DNA-bd_sf"/>
</dbReference>
<dbReference type="InterPro" id="IPR058163">
    <property type="entry name" value="LysR-type_TF_proteobact-type"/>
</dbReference>
<dbReference type="GO" id="GO:0006351">
    <property type="term" value="P:DNA-templated transcription"/>
    <property type="evidence" value="ECO:0007669"/>
    <property type="project" value="TreeGrafter"/>
</dbReference>
<keyword evidence="2" id="KW-0805">Transcription regulation</keyword>
<keyword evidence="7" id="KW-1185">Reference proteome</keyword>
<dbReference type="Pfam" id="PF00126">
    <property type="entry name" value="HTH_1"/>
    <property type="match status" value="1"/>
</dbReference>
<accession>A0A285TKB7</accession>
<dbReference type="Pfam" id="PF03466">
    <property type="entry name" value="LysR_substrate"/>
    <property type="match status" value="1"/>
</dbReference>
<dbReference type="InterPro" id="IPR036390">
    <property type="entry name" value="WH_DNA-bd_sf"/>
</dbReference>
<dbReference type="OrthoDB" id="9813056at2"/>
<organism evidence="6 7">
    <name type="scientific">Stappia indica</name>
    <dbReference type="NCBI Taxonomy" id="538381"/>
    <lineage>
        <taxon>Bacteria</taxon>
        <taxon>Pseudomonadati</taxon>
        <taxon>Pseudomonadota</taxon>
        <taxon>Alphaproteobacteria</taxon>
        <taxon>Hyphomicrobiales</taxon>
        <taxon>Stappiaceae</taxon>
        <taxon>Stappia</taxon>
    </lineage>
</organism>
<dbReference type="STRING" id="538381.GCA_001696535_00731"/>
<dbReference type="SUPFAM" id="SSF53850">
    <property type="entry name" value="Periplasmic binding protein-like II"/>
    <property type="match status" value="1"/>
</dbReference>
<dbReference type="PANTHER" id="PTHR30537">
    <property type="entry name" value="HTH-TYPE TRANSCRIPTIONAL REGULATOR"/>
    <property type="match status" value="1"/>
</dbReference>
<keyword evidence="4" id="KW-0804">Transcription</keyword>
<protein>
    <submittedName>
        <fullName evidence="6">Transcriptional regulator, LysR family</fullName>
    </submittedName>
</protein>
<dbReference type="PROSITE" id="PS50931">
    <property type="entry name" value="HTH_LYSR"/>
    <property type="match status" value="1"/>
</dbReference>
<dbReference type="Gene3D" id="3.40.190.290">
    <property type="match status" value="1"/>
</dbReference>
<evidence type="ECO:0000256" key="2">
    <source>
        <dbReference type="ARBA" id="ARBA00023015"/>
    </source>
</evidence>
<sequence length="297" mass="33206">MEQLTALRIFRRVVDDGSFAGAARSLSLSPAAISKNVGELEAHLGVRLLNRTTRRMSLTEPGRLYYEQVARILDDLAEADGSMQPLRHRPSGLLRVAAPISLMVTRLSRTFTAFMQAYPEVEIDLHLDDRRVDLVKDGFDIAIRGTPKLEDSSLVARRLMVMRHVICGAPGYFDKAGRPRHPEELASHRIVQFSLSGNATEWVLERAGERVTMPVASRYRVSTSLAVREALLDDYGLSLIPAPYVREEIASGRLETVLDGWAASDTQVYAVYPSRRYLLPKVRALIDYLAEDLQSEA</sequence>
<dbReference type="Proteomes" id="UP000219331">
    <property type="component" value="Unassembled WGS sequence"/>
</dbReference>
<feature type="domain" description="HTH lysR-type" evidence="5">
    <location>
        <begin position="1"/>
        <end position="59"/>
    </location>
</feature>
<keyword evidence="3" id="KW-0238">DNA-binding</keyword>
<proteinExistence type="inferred from homology"/>
<dbReference type="FunFam" id="1.10.10.10:FF:000001">
    <property type="entry name" value="LysR family transcriptional regulator"/>
    <property type="match status" value="1"/>
</dbReference>
<dbReference type="AlphaFoldDB" id="A0A285TKB7"/>
<evidence type="ECO:0000313" key="6">
    <source>
        <dbReference type="EMBL" id="SOC22950.1"/>
    </source>
</evidence>
<name>A0A285TKB7_9HYPH</name>